<reference evidence="3" key="1">
    <citation type="submission" date="2017-02" db="UniProtKB">
        <authorList>
            <consortium name="WormBaseParasite"/>
        </authorList>
    </citation>
    <scope>IDENTIFICATION</scope>
</reference>
<dbReference type="WBParaSite" id="ACOC_0000341801-mRNA-1">
    <property type="protein sequence ID" value="ACOC_0000341801-mRNA-1"/>
    <property type="gene ID" value="ACOC_0000341801"/>
</dbReference>
<name>A0A0R3PGK4_ANGCS</name>
<protein>
    <submittedName>
        <fullName evidence="3">KTSC domain-containing protein</fullName>
    </submittedName>
</protein>
<dbReference type="Proteomes" id="UP000267027">
    <property type="component" value="Unassembled WGS sequence"/>
</dbReference>
<reference evidence="1 2" key="2">
    <citation type="submission" date="2018-11" db="EMBL/GenBank/DDBJ databases">
        <authorList>
            <consortium name="Pathogen Informatics"/>
        </authorList>
    </citation>
    <scope>NUCLEOTIDE SEQUENCE [LARGE SCALE GENOMIC DNA]</scope>
    <source>
        <strain evidence="1 2">Costa Rica</strain>
    </source>
</reference>
<sequence length="176" mass="20435">MKEEKHVWSSVTQHDERLDYMDEQEKRRRSGVFRGYDVNYNHNDAEIFAKLGLGPDRTTISLYGPKQQLSVAKIGNLRCIFFIDFYNFGRNTTAYEQEKSLIAKIGKKFFDRTTADTFSAVLTSYGYVRSLDEDKRHRSGLFDPEYEIQHDFSDSEETLAKMTISTDGNNPTRTSE</sequence>
<keyword evidence="2" id="KW-1185">Reference proteome</keyword>
<proteinExistence type="predicted"/>
<dbReference type="AlphaFoldDB" id="A0A0R3PGK4"/>
<dbReference type="EMBL" id="UYYA01001025">
    <property type="protein sequence ID" value="VDM55004.1"/>
    <property type="molecule type" value="Genomic_DNA"/>
</dbReference>
<gene>
    <name evidence="1" type="ORF">ACOC_LOCUS3419</name>
</gene>
<accession>A0A0R3PGK4</accession>
<evidence type="ECO:0000313" key="1">
    <source>
        <dbReference type="EMBL" id="VDM55004.1"/>
    </source>
</evidence>
<evidence type="ECO:0000313" key="2">
    <source>
        <dbReference type="Proteomes" id="UP000267027"/>
    </source>
</evidence>
<organism evidence="3">
    <name type="scientific">Angiostrongylus costaricensis</name>
    <name type="common">Nematode worm</name>
    <dbReference type="NCBI Taxonomy" id="334426"/>
    <lineage>
        <taxon>Eukaryota</taxon>
        <taxon>Metazoa</taxon>
        <taxon>Ecdysozoa</taxon>
        <taxon>Nematoda</taxon>
        <taxon>Chromadorea</taxon>
        <taxon>Rhabditida</taxon>
        <taxon>Rhabditina</taxon>
        <taxon>Rhabditomorpha</taxon>
        <taxon>Strongyloidea</taxon>
        <taxon>Metastrongylidae</taxon>
        <taxon>Angiostrongylus</taxon>
    </lineage>
</organism>
<evidence type="ECO:0000313" key="3">
    <source>
        <dbReference type="WBParaSite" id="ACOC_0000341801-mRNA-1"/>
    </source>
</evidence>